<dbReference type="OMA" id="ANTILQW"/>
<dbReference type="SUPFAM" id="SSF56219">
    <property type="entry name" value="DNase I-like"/>
    <property type="match status" value="1"/>
</dbReference>
<dbReference type="Pfam" id="PF03372">
    <property type="entry name" value="Exo_endo_phos"/>
    <property type="match status" value="1"/>
</dbReference>
<dbReference type="Gene3D" id="3.60.10.10">
    <property type="entry name" value="Endonuclease/exonuclease/phosphatase"/>
    <property type="match status" value="1"/>
</dbReference>
<dbReference type="GO" id="GO:0003824">
    <property type="term" value="F:catalytic activity"/>
    <property type="evidence" value="ECO:0007669"/>
    <property type="project" value="InterPro"/>
</dbReference>
<dbReference type="PANTHER" id="PTHR23227:SF67">
    <property type="entry name" value="CRANIOFACIAL DEVELOPMENT PROTEIN 2-LIKE"/>
    <property type="match status" value="1"/>
</dbReference>
<name>A0A067QRK6_ZOONE</name>
<feature type="non-terminal residue" evidence="2">
    <location>
        <position position="237"/>
    </location>
</feature>
<dbReference type="InParanoid" id="A0A067QRK6"/>
<evidence type="ECO:0000313" key="3">
    <source>
        <dbReference type="Proteomes" id="UP000027135"/>
    </source>
</evidence>
<dbReference type="STRING" id="136037.A0A067QRK6"/>
<sequence>MVLNIGTWNVRTLLQAGAMNGIADEIMKKGMEIVAIQEIRWKNKRAINKAKISIYYSGKYDRQGECGIGFIVTRQMREAMLAFTPVSERICTLRVKGKFRNISLVNVYAPTEGTEEVAVDGFYDELQSVCDKIWKHDMIKVLGDYNAKLGKEEVYVKLFGRNSLHEETNNNGLRVAQFAAANNLRVMSTYFPRKGIHKGTWKIRVTNNFNQIDHILVSRRWTTEVENVHTFRGANSD</sequence>
<protein>
    <recommendedName>
        <fullName evidence="1">Endonuclease/exonuclease/phosphatase domain-containing protein</fullName>
    </recommendedName>
</protein>
<dbReference type="eggNOG" id="KOG1075">
    <property type="taxonomic scope" value="Eukaryota"/>
</dbReference>
<dbReference type="AlphaFoldDB" id="A0A067QRK6"/>
<dbReference type="InterPro" id="IPR027124">
    <property type="entry name" value="Swc5/CFDP1/2"/>
</dbReference>
<dbReference type="InterPro" id="IPR005135">
    <property type="entry name" value="Endo/exonuclease/phosphatase"/>
</dbReference>
<keyword evidence="3" id="KW-1185">Reference proteome</keyword>
<dbReference type="CDD" id="cd09076">
    <property type="entry name" value="L1-EN"/>
    <property type="match status" value="1"/>
</dbReference>
<dbReference type="InterPro" id="IPR036691">
    <property type="entry name" value="Endo/exonu/phosph_ase_sf"/>
</dbReference>
<gene>
    <name evidence="2" type="ORF">L798_13017</name>
</gene>
<dbReference type="Proteomes" id="UP000027135">
    <property type="component" value="Unassembled WGS sequence"/>
</dbReference>
<feature type="domain" description="Endonuclease/exonuclease/phosphatase" evidence="1">
    <location>
        <begin position="6"/>
        <end position="237"/>
    </location>
</feature>
<proteinExistence type="predicted"/>
<reference evidence="2 3" key="1">
    <citation type="journal article" date="2014" name="Nat. Commun.">
        <title>Molecular traces of alternative social organization in a termite genome.</title>
        <authorList>
            <person name="Terrapon N."/>
            <person name="Li C."/>
            <person name="Robertson H.M."/>
            <person name="Ji L."/>
            <person name="Meng X."/>
            <person name="Booth W."/>
            <person name="Chen Z."/>
            <person name="Childers C.P."/>
            <person name="Glastad K.M."/>
            <person name="Gokhale K."/>
            <person name="Gowin J."/>
            <person name="Gronenberg W."/>
            <person name="Hermansen R.A."/>
            <person name="Hu H."/>
            <person name="Hunt B.G."/>
            <person name="Huylmans A.K."/>
            <person name="Khalil S.M."/>
            <person name="Mitchell R.D."/>
            <person name="Munoz-Torres M.C."/>
            <person name="Mustard J.A."/>
            <person name="Pan H."/>
            <person name="Reese J.T."/>
            <person name="Scharf M.E."/>
            <person name="Sun F."/>
            <person name="Vogel H."/>
            <person name="Xiao J."/>
            <person name="Yang W."/>
            <person name="Yang Z."/>
            <person name="Yang Z."/>
            <person name="Zhou J."/>
            <person name="Zhu J."/>
            <person name="Brent C.S."/>
            <person name="Elsik C.G."/>
            <person name="Goodisman M.A."/>
            <person name="Liberles D.A."/>
            <person name="Roe R.M."/>
            <person name="Vargo E.L."/>
            <person name="Vilcinskas A."/>
            <person name="Wang J."/>
            <person name="Bornberg-Bauer E."/>
            <person name="Korb J."/>
            <person name="Zhang G."/>
            <person name="Liebig J."/>
        </authorList>
    </citation>
    <scope>NUCLEOTIDE SEQUENCE [LARGE SCALE GENOMIC DNA]</scope>
    <source>
        <tissue evidence="2">Whole organism</tissue>
    </source>
</reference>
<dbReference type="PANTHER" id="PTHR23227">
    <property type="entry name" value="BUCENTAUR RELATED"/>
    <property type="match status" value="1"/>
</dbReference>
<evidence type="ECO:0000313" key="2">
    <source>
        <dbReference type="EMBL" id="KDQ71490.1"/>
    </source>
</evidence>
<evidence type="ECO:0000259" key="1">
    <source>
        <dbReference type="Pfam" id="PF03372"/>
    </source>
</evidence>
<dbReference type="EMBL" id="KK873482">
    <property type="protein sequence ID" value="KDQ71490.1"/>
    <property type="molecule type" value="Genomic_DNA"/>
</dbReference>
<organism evidence="2 3">
    <name type="scientific">Zootermopsis nevadensis</name>
    <name type="common">Dampwood termite</name>
    <dbReference type="NCBI Taxonomy" id="136037"/>
    <lineage>
        <taxon>Eukaryota</taxon>
        <taxon>Metazoa</taxon>
        <taxon>Ecdysozoa</taxon>
        <taxon>Arthropoda</taxon>
        <taxon>Hexapoda</taxon>
        <taxon>Insecta</taxon>
        <taxon>Pterygota</taxon>
        <taxon>Neoptera</taxon>
        <taxon>Polyneoptera</taxon>
        <taxon>Dictyoptera</taxon>
        <taxon>Blattodea</taxon>
        <taxon>Blattoidea</taxon>
        <taxon>Termitoidae</taxon>
        <taxon>Termopsidae</taxon>
        <taxon>Zootermopsis</taxon>
    </lineage>
</organism>
<accession>A0A067QRK6</accession>